<dbReference type="Gene3D" id="1.25.40.10">
    <property type="entry name" value="Tetratricopeptide repeat domain"/>
    <property type="match status" value="1"/>
</dbReference>
<dbReference type="GO" id="GO:0003677">
    <property type="term" value="F:DNA binding"/>
    <property type="evidence" value="ECO:0007669"/>
    <property type="project" value="InterPro"/>
</dbReference>
<dbReference type="SUPFAM" id="SSF48452">
    <property type="entry name" value="TPR-like"/>
    <property type="match status" value="2"/>
</dbReference>
<gene>
    <name evidence="1" type="ORF">DTL3_0806</name>
</gene>
<dbReference type="PANTHER" id="PTHR35807:SF2">
    <property type="entry name" value="TRANSCRIPTIONAL ACTIVATOR DOMAIN"/>
    <property type="match status" value="1"/>
</dbReference>
<dbReference type="InterPro" id="IPR011990">
    <property type="entry name" value="TPR-like_helical_dom_sf"/>
</dbReference>
<evidence type="ECO:0000313" key="1">
    <source>
        <dbReference type="EMBL" id="CEP78115.1"/>
    </source>
</evidence>
<dbReference type="KEGG" id="dtn:DTL3_0806"/>
<reference evidence="2" key="1">
    <citation type="submission" date="2014-11" db="EMBL/GenBank/DDBJ databases">
        <authorList>
            <person name="Wibberg D."/>
        </authorList>
    </citation>
    <scope>NUCLEOTIDE SEQUENCE [LARGE SCALE GENOMIC DNA]</scope>
    <source>
        <strain evidence="2">L3</strain>
    </source>
</reference>
<dbReference type="SMART" id="SM00028">
    <property type="entry name" value="TPR"/>
    <property type="match status" value="4"/>
</dbReference>
<dbReference type="Proteomes" id="UP000032809">
    <property type="component" value="Chromosome I"/>
</dbReference>
<dbReference type="InterPro" id="IPR019734">
    <property type="entry name" value="TPR_rpt"/>
</dbReference>
<dbReference type="RefSeq" id="WP_045087633.1">
    <property type="nucleotide sequence ID" value="NZ_LN824141.1"/>
</dbReference>
<dbReference type="InterPro" id="IPR016032">
    <property type="entry name" value="Sig_transdc_resp-reg_C-effctor"/>
</dbReference>
<dbReference type="InterPro" id="IPR051677">
    <property type="entry name" value="AfsR-DnrI-RedD_regulator"/>
</dbReference>
<dbReference type="SUPFAM" id="SSF46894">
    <property type="entry name" value="C-terminal effector domain of the bipartite response regulators"/>
    <property type="match status" value="1"/>
</dbReference>
<dbReference type="OrthoDB" id="9789465at2"/>
<dbReference type="Gene3D" id="1.10.10.10">
    <property type="entry name" value="Winged helix-like DNA-binding domain superfamily/Winged helix DNA-binding domain"/>
    <property type="match status" value="1"/>
</dbReference>
<dbReference type="HOGENOM" id="CLU_290165_0_0_0"/>
<protein>
    <submittedName>
        <fullName evidence="1">Uncharacterized protein</fullName>
    </submittedName>
</protein>
<proteinExistence type="predicted"/>
<dbReference type="Gene3D" id="3.40.50.300">
    <property type="entry name" value="P-loop containing nucleotide triphosphate hydrolases"/>
    <property type="match status" value="1"/>
</dbReference>
<dbReference type="PANTHER" id="PTHR35807">
    <property type="entry name" value="TRANSCRIPTIONAL REGULATOR REDD-RELATED"/>
    <property type="match status" value="1"/>
</dbReference>
<organism evidence="1 2">
    <name type="scientific">Defluviitoga tunisiensis</name>
    <dbReference type="NCBI Taxonomy" id="1006576"/>
    <lineage>
        <taxon>Bacteria</taxon>
        <taxon>Thermotogati</taxon>
        <taxon>Thermotogota</taxon>
        <taxon>Thermotogae</taxon>
        <taxon>Petrotogales</taxon>
        <taxon>Petrotogaceae</taxon>
        <taxon>Defluviitoga</taxon>
    </lineage>
</organism>
<dbReference type="EMBL" id="LN824141">
    <property type="protein sequence ID" value="CEP78115.1"/>
    <property type="molecule type" value="Genomic_DNA"/>
</dbReference>
<keyword evidence="2" id="KW-1185">Reference proteome</keyword>
<dbReference type="InterPro" id="IPR036388">
    <property type="entry name" value="WH-like_DNA-bd_sf"/>
</dbReference>
<evidence type="ECO:0000313" key="2">
    <source>
        <dbReference type="Proteomes" id="UP000032809"/>
    </source>
</evidence>
<dbReference type="STRING" id="1006576.DTL3_0806"/>
<name>A0A0C7P1H3_DEFTU</name>
<dbReference type="SUPFAM" id="SSF52540">
    <property type="entry name" value="P-loop containing nucleoside triphosphate hydrolases"/>
    <property type="match status" value="1"/>
</dbReference>
<accession>A0A0C7P1H3</accession>
<dbReference type="InterPro" id="IPR027417">
    <property type="entry name" value="P-loop_NTPase"/>
</dbReference>
<dbReference type="AlphaFoldDB" id="A0A0C7P1H3"/>
<dbReference type="GO" id="GO:0006355">
    <property type="term" value="P:regulation of DNA-templated transcription"/>
    <property type="evidence" value="ECO:0007669"/>
    <property type="project" value="InterPro"/>
</dbReference>
<sequence length="1053" mass="126085">MEIMNFIFKHPQIKEDYLFRDKIINKLIKNKEKKIIFLRAPFGYGKTIALSMFYEEIHDKKLWINCPSYLFEFDDFLNHLIFGLSNVYEFEFSKNKNIYLYFNEEEKIVELVNELSKVEEDIYIFVDSLENMTLAENYKSLFNILINFSNKNVHYVFSSREDFPISVVKLEMSDDYYEIKEKELRFSLEEFKEYLNQRKIEIDEEKILELYELSNGWPGFINVIITYITDNQDINGNYISSVTNISEYLEAIIKNLSKDLKEFLFFISLLNQITLHVCKEYFSYMGEYKIHQCFERLLDLNIIEKLDEENFYMHDIFKQEISKKVPEDLKKKIYNELFEIYKKSENYKEQFYCLIQLGDIEKIIDFFLIHSQILVRDFSSVEKWLHSIPQSFYENDYTLYFYRGIIKEKYSKFDEALEDYIIVRNNIEKLKDTKLSVFEVEIQIIGIYWHKEEYEKVVELGLELLKKIPNEDYNDLISLYNLLGSSLSYLSKIEEGEEYLNKALYLCEKNRINEMKPWILNNLSYNIYTIKGEIKKAEDYYLNALEMFKNMDDDYGKALLYANLADFYLLVNKTSKSQEMMNYFKDIYIKTQNVAYLPILYILQAKINIIKGSLKEADNNLKSAERFYARSKFLTSNFFSVKAEYLFKVGKNEEALMALEKALKIGNTFFNRYQILDFKLQKVKILIYGKQFETAIPIIEDVIKTAAEGGAKLILFEALYYKMALSYFIKVLTSKEDQRTFLTLLEANDFHFVFEKTPYLSKYVCEMLGNKVELNNMYIETPKITFLEESFKLSHEEKAYTYYPKIYLFGEFIVFSGDNILTIKNIKNKKALDLFKFLTLNYNQWITQDIIIEYFWKDLPFDSARQNLYVALHDMRKRFKDMGLKDEYILSNNKNYKFNTDKPYYLDYEDFFEVNKEAIKLFNNKLYSKSKDSFLIAKKIYKNGLLPSNIYDDWAIPKINHAEKTYLQILSKLYLIEKENSIEKAKSILEEYLNIDPYSYEMNTEYIKLLLKQREIKKAVDYYNYIKELFASELGEEFTSKEVSNFIKEIQFS</sequence>